<name>A0ABQ9XYL6_9EUKA</name>
<proteinExistence type="predicted"/>
<dbReference type="EMBL" id="JARBJD010000054">
    <property type="protein sequence ID" value="KAK2956572.1"/>
    <property type="molecule type" value="Genomic_DNA"/>
</dbReference>
<comment type="caution">
    <text evidence="2">The sequence shown here is derived from an EMBL/GenBank/DDBJ whole genome shotgun (WGS) entry which is preliminary data.</text>
</comment>
<protein>
    <submittedName>
        <fullName evidence="2">Uncharacterized protein</fullName>
    </submittedName>
</protein>
<evidence type="ECO:0000313" key="3">
    <source>
        <dbReference type="Proteomes" id="UP001281761"/>
    </source>
</evidence>
<feature type="compositionally biased region" description="Polar residues" evidence="1">
    <location>
        <begin position="289"/>
        <end position="300"/>
    </location>
</feature>
<feature type="compositionally biased region" description="Low complexity" evidence="1">
    <location>
        <begin position="267"/>
        <end position="288"/>
    </location>
</feature>
<keyword evidence="3" id="KW-1185">Reference proteome</keyword>
<evidence type="ECO:0000256" key="1">
    <source>
        <dbReference type="SAM" id="MobiDB-lite"/>
    </source>
</evidence>
<reference evidence="2 3" key="1">
    <citation type="journal article" date="2022" name="bioRxiv">
        <title>Genomics of Preaxostyla Flagellates Illuminates Evolutionary Transitions and the Path Towards Mitochondrial Loss.</title>
        <authorList>
            <person name="Novak L.V.F."/>
            <person name="Treitli S.C."/>
            <person name="Pyrih J."/>
            <person name="Halakuc P."/>
            <person name="Pipaliya S.V."/>
            <person name="Vacek V."/>
            <person name="Brzon O."/>
            <person name="Soukal P."/>
            <person name="Eme L."/>
            <person name="Dacks J.B."/>
            <person name="Karnkowska A."/>
            <person name="Elias M."/>
            <person name="Hampl V."/>
        </authorList>
    </citation>
    <scope>NUCLEOTIDE SEQUENCE [LARGE SCALE GENOMIC DNA]</scope>
    <source>
        <strain evidence="2">NAU3</strain>
        <tissue evidence="2">Gut</tissue>
    </source>
</reference>
<dbReference type="Proteomes" id="UP001281761">
    <property type="component" value="Unassembled WGS sequence"/>
</dbReference>
<feature type="region of interest" description="Disordered" evidence="1">
    <location>
        <begin position="267"/>
        <end position="300"/>
    </location>
</feature>
<sequence length="996" mass="111337">MEWFVCAAIGLESKASCVDSLEAFDWDHVMVDRLGIARIILITFQSDSCPLPSPQSFSNDMSSLSLLFIALIDQLATSNSLSTSVDLNIRDHLISTIIHRLFNHLTSTNHVVLNCSPADVEPALTLFTLESQKLLNNRDVFDIFHRTTVGLYAIVHTLENNGFSKPTIRLTDSRIDLFSPDLPKSANFTDFMKLLEPELVKLKKEFDPELFGEAKRITLWKGLLERVASGEEVLKDKSFLKSSFFRPTLLSIQAKFQQLMSSVSESMGSSTSSLPSSHSTPHTSLSVHLNSSLQTPSSSTPFKQESIELLAIIHSLLSSPLHPSPDKQLHTNSFSQALQLFNLGDPSPTEQFHSSLFDEQDNEILAQSLVRCKTVCELFGAEKCILDISMFYDRIVSCLASSNSQVRSAALSIFQLIYDIPSVHFQLPSVWNRLSSAFRDGFPDEQLGLLVVSLTWIRAINFEMSVPPFPLNLFDWEGLFSADLTWGALFINAVHLIMVLRSSSIEERFGKAKVAEIVVKFERRQRAVSIINSFCCNNAKFNNSSFELFLSYSLMISLLISCDFPLPLTTFLTTRPDLRVTPVLPIRHSVVFLHHNILNRHKPHQPPLDLLFERTLRTNPLDFFLVSSKSEFDLLPSLRNTSLCAFHALCRRGVHLDMMESERIRSGWHISTASFMFKTQLISDTFHLFLYFPPPRVVRFFLPILRWGRDRPSDVIALKVMMMTLLLVTAPFGDCISLKELFRSSRHLNSIHHDTNLELGVLPRCKEFEMLSIPTGFGSALACSSKHVSMNHNTTRTQPHFSTRPSLNTSDLSTQLYSSLSDNTRSVSDGIVSVGSLIRRLKTKFTMMKSPVPATVSAMLEFVKRFVCLSEIGVLWIILCFGLLDRVIRAVSESSFLEDYENGICVIGILLRSIREGGNITNVIIHDFSPLLSRTGLDFDSCAWSDETSSTDGVSEGDDADACVFDENGGDFGDGVTSGDVGSVCVLSVCARRGVA</sequence>
<gene>
    <name evidence="2" type="ORF">BLNAU_8412</name>
</gene>
<accession>A0ABQ9XYL6</accession>
<organism evidence="2 3">
    <name type="scientific">Blattamonas nauphoetae</name>
    <dbReference type="NCBI Taxonomy" id="2049346"/>
    <lineage>
        <taxon>Eukaryota</taxon>
        <taxon>Metamonada</taxon>
        <taxon>Preaxostyla</taxon>
        <taxon>Oxymonadida</taxon>
        <taxon>Blattamonas</taxon>
    </lineage>
</organism>
<evidence type="ECO:0000313" key="2">
    <source>
        <dbReference type="EMBL" id="KAK2956572.1"/>
    </source>
</evidence>